<feature type="transmembrane region" description="Helical" evidence="6">
    <location>
        <begin position="445"/>
        <end position="467"/>
    </location>
</feature>
<feature type="domain" description="ABC3 transporter permease C-terminal" evidence="7">
    <location>
        <begin position="315"/>
        <end position="395"/>
    </location>
</feature>
<dbReference type="GO" id="GO:0005886">
    <property type="term" value="C:plasma membrane"/>
    <property type="evidence" value="ECO:0007669"/>
    <property type="project" value="UniProtKB-SubCell"/>
</dbReference>
<evidence type="ECO:0000256" key="5">
    <source>
        <dbReference type="ARBA" id="ARBA00023136"/>
    </source>
</evidence>
<name>A0A564VG75_9FIRM</name>
<keyword evidence="4 6" id="KW-1133">Transmembrane helix</keyword>
<sequence length="477" mass="52072">MYVLKNAAKNLLRNKSRNILIGIIMIVMMIAIAVSVIIRTATDQIITNYKANFGAEVYINQDPEKIQAILNDGQNDAVPAMDIKTEQSFANSDYLKETKYTASIPTKLENMQTVGEGNENTLDADVQTESEGSTAGSDFNATLLGYSSNSELKEFKEGTRKIIKGEMPKKDTDVLISENLADLNQLKVGDDITLDTVMEGVSTKLTLHICGIYYDGTKDENYPYMPTELRRNNEILTSADTVLSYAEKIATASGIDEDFIDYEATYILKNPDYISAFEKEARAKGLPNVYSVSTDKTTYDSIVKPVESVAGIATIFLVLVLIIGSLILVFLSTLAVRERKYEIGVLRAMGMKKKTVARGMIYESLILVAFCLLIGLGTGNAAAEAISKSLVQSQIKETQTENSDLEQNGTVFVDVGTDSGKETETVENPLLHAKVSLTAKATAEIAGFALVLALVSSASGLICILRYEPMKILSERS</sequence>
<keyword evidence="2" id="KW-1003">Cell membrane</keyword>
<dbReference type="RefSeq" id="WP_186289972.1">
    <property type="nucleotide sequence ID" value="NZ_CABHMX010000004.1"/>
</dbReference>
<dbReference type="InterPro" id="IPR050250">
    <property type="entry name" value="Macrolide_Exporter_MacB"/>
</dbReference>
<evidence type="ECO:0000256" key="6">
    <source>
        <dbReference type="SAM" id="Phobius"/>
    </source>
</evidence>
<comment type="subcellular location">
    <subcellularLocation>
        <location evidence="1">Cell membrane</location>
        <topology evidence="1">Multi-pass membrane protein</topology>
    </subcellularLocation>
</comment>
<dbReference type="InterPro" id="IPR003838">
    <property type="entry name" value="ABC3_permease_C"/>
</dbReference>
<evidence type="ECO:0000256" key="1">
    <source>
        <dbReference type="ARBA" id="ARBA00004651"/>
    </source>
</evidence>
<keyword evidence="9" id="KW-1185">Reference proteome</keyword>
<dbReference type="PANTHER" id="PTHR30572">
    <property type="entry name" value="MEMBRANE COMPONENT OF TRANSPORTER-RELATED"/>
    <property type="match status" value="1"/>
</dbReference>
<proteinExistence type="predicted"/>
<dbReference type="PANTHER" id="PTHR30572:SF9">
    <property type="entry name" value="ABC TRANSPORTER PERMEASE PROTEIN"/>
    <property type="match status" value="1"/>
</dbReference>
<evidence type="ECO:0000256" key="2">
    <source>
        <dbReference type="ARBA" id="ARBA00022475"/>
    </source>
</evidence>
<evidence type="ECO:0000313" key="9">
    <source>
        <dbReference type="Proteomes" id="UP000408482"/>
    </source>
</evidence>
<keyword evidence="5 6" id="KW-0472">Membrane</keyword>
<feature type="transmembrane region" description="Helical" evidence="6">
    <location>
        <begin position="309"/>
        <end position="336"/>
    </location>
</feature>
<evidence type="ECO:0000313" key="8">
    <source>
        <dbReference type="EMBL" id="VUX31401.1"/>
    </source>
</evidence>
<protein>
    <submittedName>
        <fullName evidence="8">FtsX-like permease family protein</fullName>
    </submittedName>
</protein>
<dbReference type="Proteomes" id="UP000408482">
    <property type="component" value="Unassembled WGS sequence"/>
</dbReference>
<dbReference type="GO" id="GO:0022857">
    <property type="term" value="F:transmembrane transporter activity"/>
    <property type="evidence" value="ECO:0007669"/>
    <property type="project" value="TreeGrafter"/>
</dbReference>
<accession>A0A564VG75</accession>
<organism evidence="8 9">
    <name type="scientific">Blautia luti</name>
    <dbReference type="NCBI Taxonomy" id="89014"/>
    <lineage>
        <taxon>Bacteria</taxon>
        <taxon>Bacillati</taxon>
        <taxon>Bacillota</taxon>
        <taxon>Clostridia</taxon>
        <taxon>Lachnospirales</taxon>
        <taxon>Lachnospiraceae</taxon>
        <taxon>Blautia</taxon>
    </lineage>
</organism>
<feature type="transmembrane region" description="Helical" evidence="6">
    <location>
        <begin position="356"/>
        <end position="376"/>
    </location>
</feature>
<reference evidence="8 9" key="1">
    <citation type="submission" date="2019-07" db="EMBL/GenBank/DDBJ databases">
        <authorList>
            <person name="Hibberd C M."/>
            <person name="Gehrig L. J."/>
            <person name="Chang H.-W."/>
            <person name="Venkatesh S."/>
        </authorList>
    </citation>
    <scope>NUCLEOTIDE SEQUENCE [LARGE SCALE GENOMIC DNA]</scope>
    <source>
        <strain evidence="8">Blautia_luti_SSTS_Bg7063</strain>
    </source>
</reference>
<dbReference type="Pfam" id="PF02687">
    <property type="entry name" value="FtsX"/>
    <property type="match status" value="1"/>
</dbReference>
<evidence type="ECO:0000256" key="4">
    <source>
        <dbReference type="ARBA" id="ARBA00022989"/>
    </source>
</evidence>
<evidence type="ECO:0000259" key="7">
    <source>
        <dbReference type="Pfam" id="PF02687"/>
    </source>
</evidence>
<dbReference type="EMBL" id="CABHNW010000011">
    <property type="protein sequence ID" value="VUX31401.1"/>
    <property type="molecule type" value="Genomic_DNA"/>
</dbReference>
<dbReference type="AlphaFoldDB" id="A0A564VG75"/>
<feature type="transmembrane region" description="Helical" evidence="6">
    <location>
        <begin position="20"/>
        <end position="38"/>
    </location>
</feature>
<keyword evidence="3 6" id="KW-0812">Transmembrane</keyword>
<evidence type="ECO:0000256" key="3">
    <source>
        <dbReference type="ARBA" id="ARBA00022692"/>
    </source>
</evidence>
<gene>
    <name evidence="8" type="ORF">RSSSTS7063_02284</name>
</gene>